<feature type="region of interest" description="Disordered" evidence="1">
    <location>
        <begin position="850"/>
        <end position="897"/>
    </location>
</feature>
<dbReference type="EMBL" id="NHYE01000781">
    <property type="protein sequence ID" value="PPR03061.1"/>
    <property type="molecule type" value="Genomic_DNA"/>
</dbReference>
<gene>
    <name evidence="3" type="ORF">CVT26_004559</name>
</gene>
<proteinExistence type="predicted"/>
<dbReference type="STRING" id="231916.A0A409YJ71"/>
<feature type="domain" description="DUF6589" evidence="2">
    <location>
        <begin position="363"/>
        <end position="777"/>
    </location>
</feature>
<evidence type="ECO:0000313" key="3">
    <source>
        <dbReference type="EMBL" id="PPR03061.1"/>
    </source>
</evidence>
<dbReference type="Proteomes" id="UP000284706">
    <property type="component" value="Unassembled WGS sequence"/>
</dbReference>
<dbReference type="Pfam" id="PF20231">
    <property type="entry name" value="DUF6589"/>
    <property type="match status" value="1"/>
</dbReference>
<feature type="compositionally biased region" description="Basic and acidic residues" evidence="1">
    <location>
        <begin position="780"/>
        <end position="798"/>
    </location>
</feature>
<dbReference type="OrthoDB" id="3251235at2759"/>
<evidence type="ECO:0000256" key="1">
    <source>
        <dbReference type="SAM" id="MobiDB-lite"/>
    </source>
</evidence>
<feature type="compositionally biased region" description="Acidic residues" evidence="1">
    <location>
        <begin position="855"/>
        <end position="866"/>
    </location>
</feature>
<dbReference type="AlphaFoldDB" id="A0A409YJ71"/>
<comment type="caution">
    <text evidence="3">The sequence shown here is derived from an EMBL/GenBank/DDBJ whole genome shotgun (WGS) entry which is preliminary data.</text>
</comment>
<evidence type="ECO:0000259" key="2">
    <source>
        <dbReference type="Pfam" id="PF20231"/>
    </source>
</evidence>
<sequence>MSTQKDHQNLFATRDVDGNESSEPEIESEPSDNEGGSPEVNIPPPSQTTDRVDEGEGAAQGAPENPQAGSIHAKVREVLDFMDRQDVKLVDLLDAMSWGDYAATQDAKVRRERTLLLQSPKLSSILDHWATPPRQIGSSKARPQGATATMNTFARDYIKKTVDNELEELAIVFESPTTEDVEKATFIGTTFLDLETKIRRHAPLVWSLLEGLAKRPEQEKNVHKEPDKIVTIIVCVLSYSRSHNRCRFQKLLSVYLKFKGVSAKGFDTLHAMGLTMSYKWTSDAVERMSVASMEEAKVMKDSYPWLISYDNINVPFRVFSQRLDNKEDFGSGTAATIYIKRDAKPLPADANQKLREKRADGITKPLTGIEILDLANDAYPRIRKHLVYQVLRFLLENPDFKLKTYKGRNSDTLKAPPPICELPCGPDHVTLQYLLGTVNIPEASYEDNDRLVNEWLNQMGWSSAEDRKKVATEKIVTWVGDQLTVDRLRGLFKYRAGDDNSFDRLDFSVFLFGWFHCQMAHAKSLHGQYLGTSRGRGLKQAFELLEKKGLSRILTQGPYHNDLNEVLHHIAEAHIIQDWLAVSGVEKLTDLHQKTPEELLALAEKIFLTRASSEALTELEALPEPNQDESLHQIVMWNRDVLHYIILERAIRLGDVGLMEDLLPYLFLRFLGGKNSKYATEVLELLQGLHREWSDDICEMVRKHCWLINTSGKRHLHCPVDRAQEHNIKDIKVTYRSEGPNIKWEFLKRLHPAIHVIRAVAEHVERQFGTQTRGKKHTTPQREKDVRKLQDSYKESGHHKYVAGRKITAPKDRAKDYFKEGTVKLHTEQFLQNWHFSRFYVRSTREDWSAIGEEGSADEGEDDLEGNDGGGGEEPAIVLEEESEDNASEGEEADDES</sequence>
<feature type="compositionally biased region" description="Acidic residues" evidence="1">
    <location>
        <begin position="879"/>
        <end position="897"/>
    </location>
</feature>
<feature type="region of interest" description="Disordered" evidence="1">
    <location>
        <begin position="1"/>
        <end position="71"/>
    </location>
</feature>
<name>A0A409YJ71_9AGAR</name>
<reference evidence="3 4" key="1">
    <citation type="journal article" date="2018" name="Evol. Lett.">
        <title>Horizontal gene cluster transfer increased hallucinogenic mushroom diversity.</title>
        <authorList>
            <person name="Reynolds H.T."/>
            <person name="Vijayakumar V."/>
            <person name="Gluck-Thaler E."/>
            <person name="Korotkin H.B."/>
            <person name="Matheny P.B."/>
            <person name="Slot J.C."/>
        </authorList>
    </citation>
    <scope>NUCLEOTIDE SEQUENCE [LARGE SCALE GENOMIC DNA]</scope>
    <source>
        <strain evidence="3 4">SRW20</strain>
    </source>
</reference>
<feature type="region of interest" description="Disordered" evidence="1">
    <location>
        <begin position="768"/>
        <end position="798"/>
    </location>
</feature>
<evidence type="ECO:0000313" key="4">
    <source>
        <dbReference type="Proteomes" id="UP000284706"/>
    </source>
</evidence>
<dbReference type="InParanoid" id="A0A409YJ71"/>
<feature type="compositionally biased region" description="Acidic residues" evidence="1">
    <location>
        <begin position="18"/>
        <end position="32"/>
    </location>
</feature>
<protein>
    <recommendedName>
        <fullName evidence="2">DUF6589 domain-containing protein</fullName>
    </recommendedName>
</protein>
<organism evidence="3 4">
    <name type="scientific">Gymnopilus dilepis</name>
    <dbReference type="NCBI Taxonomy" id="231916"/>
    <lineage>
        <taxon>Eukaryota</taxon>
        <taxon>Fungi</taxon>
        <taxon>Dikarya</taxon>
        <taxon>Basidiomycota</taxon>
        <taxon>Agaricomycotina</taxon>
        <taxon>Agaricomycetes</taxon>
        <taxon>Agaricomycetidae</taxon>
        <taxon>Agaricales</taxon>
        <taxon>Agaricineae</taxon>
        <taxon>Hymenogastraceae</taxon>
        <taxon>Gymnopilus</taxon>
    </lineage>
</organism>
<keyword evidence="4" id="KW-1185">Reference proteome</keyword>
<accession>A0A409YJ71</accession>
<dbReference type="InterPro" id="IPR046496">
    <property type="entry name" value="DUF6589"/>
</dbReference>